<protein>
    <submittedName>
        <fullName evidence="2">Uncharacterized protein</fullName>
    </submittedName>
</protein>
<organism evidence="2 3">
    <name type="scientific">Palleronia abyssalis</name>
    <dbReference type="NCBI Taxonomy" id="1501240"/>
    <lineage>
        <taxon>Bacteria</taxon>
        <taxon>Pseudomonadati</taxon>
        <taxon>Pseudomonadota</taxon>
        <taxon>Alphaproteobacteria</taxon>
        <taxon>Rhodobacterales</taxon>
        <taxon>Roseobacteraceae</taxon>
        <taxon>Palleronia</taxon>
    </lineage>
</organism>
<sequence>MAKFILLTLANIIFGYAALVILAQAAGIFLPVFHQWLALMIGFAGPLPLLVTGLWSAAALWQARQVSNFRAIDHTDVSEALARGDHEPARQSAVGPTWPELVARGLVWTALFALPVWLGWPLPLLWPAVFYGLWAVLRWSL</sequence>
<feature type="transmembrane region" description="Helical" evidence="1">
    <location>
        <begin position="124"/>
        <end position="140"/>
    </location>
</feature>
<evidence type="ECO:0000313" key="3">
    <source>
        <dbReference type="Proteomes" id="UP000244912"/>
    </source>
</evidence>
<dbReference type="AlphaFoldDB" id="A0A2R8BRR8"/>
<proteinExistence type="predicted"/>
<keyword evidence="1" id="KW-0472">Membrane</keyword>
<reference evidence="2 3" key="1">
    <citation type="submission" date="2018-03" db="EMBL/GenBank/DDBJ databases">
        <authorList>
            <person name="Keele B.F."/>
        </authorList>
    </citation>
    <scope>NUCLEOTIDE SEQUENCE [LARGE SCALE GENOMIC DNA]</scope>
    <source>
        <strain evidence="2 3">CECT 8504</strain>
    </source>
</reference>
<gene>
    <name evidence="2" type="ORF">PAA8504_00585</name>
</gene>
<keyword evidence="3" id="KW-1185">Reference proteome</keyword>
<feature type="transmembrane region" description="Helical" evidence="1">
    <location>
        <begin position="36"/>
        <end position="61"/>
    </location>
</feature>
<evidence type="ECO:0000313" key="2">
    <source>
        <dbReference type="EMBL" id="SPJ22786.1"/>
    </source>
</evidence>
<keyword evidence="1" id="KW-0812">Transmembrane</keyword>
<dbReference type="RefSeq" id="WP_108892630.1">
    <property type="nucleotide sequence ID" value="NZ_ONZF01000001.1"/>
</dbReference>
<dbReference type="Proteomes" id="UP000244912">
    <property type="component" value="Unassembled WGS sequence"/>
</dbReference>
<name>A0A2R8BRR8_9RHOB</name>
<evidence type="ECO:0000256" key="1">
    <source>
        <dbReference type="SAM" id="Phobius"/>
    </source>
</evidence>
<keyword evidence="1" id="KW-1133">Transmembrane helix</keyword>
<accession>A0A2R8BRR8</accession>
<feature type="transmembrane region" description="Helical" evidence="1">
    <location>
        <begin position="7"/>
        <end position="30"/>
    </location>
</feature>
<dbReference type="EMBL" id="ONZF01000001">
    <property type="protein sequence ID" value="SPJ22786.1"/>
    <property type="molecule type" value="Genomic_DNA"/>
</dbReference>
<dbReference type="OrthoDB" id="7851890at2"/>